<dbReference type="InterPro" id="IPR017795">
    <property type="entry name" value="ABBA_NscD-like"/>
</dbReference>
<dbReference type="NCBIfam" id="TIGR03429">
    <property type="entry name" value="arom_pren_DMATS"/>
    <property type="match status" value="1"/>
</dbReference>
<name>A0A0N0RU69_ESCWE</name>
<evidence type="ECO:0000256" key="2">
    <source>
        <dbReference type="ARBA" id="ARBA00022679"/>
    </source>
</evidence>
<dbReference type="PANTHER" id="PTHR40627">
    <property type="entry name" value="INDOLE PRENYLTRANSFERASE TDIB-RELATED"/>
    <property type="match status" value="1"/>
</dbReference>
<dbReference type="Proteomes" id="UP000053831">
    <property type="component" value="Unassembled WGS sequence"/>
</dbReference>
<dbReference type="Pfam" id="PF11991">
    <property type="entry name" value="Trp_DMAT"/>
    <property type="match status" value="1"/>
</dbReference>
<dbReference type="CDD" id="cd13929">
    <property type="entry name" value="PT-DMATS_CymD"/>
    <property type="match status" value="1"/>
</dbReference>
<comment type="similarity">
    <text evidence="1">Belongs to the tryptophan dimethylallyltransferase family.</text>
</comment>
<evidence type="ECO:0000256" key="1">
    <source>
        <dbReference type="ARBA" id="ARBA00010209"/>
    </source>
</evidence>
<protein>
    <submittedName>
        <fullName evidence="3">7-dimethylallyltryptophan synthase</fullName>
    </submittedName>
</protein>
<organism evidence="3 4">
    <name type="scientific">Escovopsis weberi</name>
    <dbReference type="NCBI Taxonomy" id="150374"/>
    <lineage>
        <taxon>Eukaryota</taxon>
        <taxon>Fungi</taxon>
        <taxon>Dikarya</taxon>
        <taxon>Ascomycota</taxon>
        <taxon>Pezizomycotina</taxon>
        <taxon>Sordariomycetes</taxon>
        <taxon>Hypocreomycetidae</taxon>
        <taxon>Hypocreales</taxon>
        <taxon>Hypocreaceae</taxon>
        <taxon>Escovopsis</taxon>
    </lineage>
</organism>
<gene>
    <name evidence="3" type="ORF">ESCO_003537</name>
</gene>
<accession>A0A0N0RU69</accession>
<dbReference type="PANTHER" id="PTHR40627:SF4">
    <property type="entry name" value="PRENYLTRANSFERASE ASQH1-RELATED"/>
    <property type="match status" value="1"/>
</dbReference>
<keyword evidence="2" id="KW-0808">Transferase</keyword>
<comment type="caution">
    <text evidence="3">The sequence shown here is derived from an EMBL/GenBank/DDBJ whole genome shotgun (WGS) entry which is preliminary data.</text>
</comment>
<keyword evidence="4" id="KW-1185">Reference proteome</keyword>
<dbReference type="GO" id="GO:0016765">
    <property type="term" value="F:transferase activity, transferring alkyl or aryl (other than methyl) groups"/>
    <property type="evidence" value="ECO:0007669"/>
    <property type="project" value="InterPro"/>
</dbReference>
<dbReference type="AlphaFoldDB" id="A0A0N0RU69"/>
<dbReference type="OrthoDB" id="3354387at2759"/>
<proteinExistence type="inferred from homology"/>
<reference evidence="3 4" key="1">
    <citation type="submission" date="2015-07" db="EMBL/GenBank/DDBJ databases">
        <title>The genome of the fungus Escovopsis weberi, a specialized disease agent of ant agriculture.</title>
        <authorList>
            <person name="de Man T.J."/>
            <person name="Stajich J.E."/>
            <person name="Kubicek C.P."/>
            <person name="Chenthamara K."/>
            <person name="Atanasova L."/>
            <person name="Druzhinina I.S."/>
            <person name="Birnbaum S."/>
            <person name="Barribeau S.M."/>
            <person name="Teiling C."/>
            <person name="Suen G."/>
            <person name="Currie C."/>
            <person name="Gerardo N.M."/>
        </authorList>
    </citation>
    <scope>NUCLEOTIDE SEQUENCE [LARGE SCALE GENOMIC DNA]</scope>
</reference>
<dbReference type="GO" id="GO:0009820">
    <property type="term" value="P:alkaloid metabolic process"/>
    <property type="evidence" value="ECO:0007669"/>
    <property type="project" value="InterPro"/>
</dbReference>
<evidence type="ECO:0000313" key="4">
    <source>
        <dbReference type="Proteomes" id="UP000053831"/>
    </source>
</evidence>
<dbReference type="EMBL" id="LGSR01000002">
    <property type="protein sequence ID" value="KOS22745.1"/>
    <property type="molecule type" value="Genomic_DNA"/>
</dbReference>
<evidence type="ECO:0000313" key="3">
    <source>
        <dbReference type="EMBL" id="KOS22745.1"/>
    </source>
</evidence>
<sequence length="444" mass="48885">MGSTDTTPWQTIADKSPFESEDEKYWFSKVGPLAGRMMQWAAYPPDEQIRVLTFIRDYLVASFGPRPSPEGVFHWKTALHYDHTPVQLSLNLHKSRKTLRTANVPICALSGTPADPANQQASIDAVRRQQAALPAQDLTWFDQCVERFFLPPEVAGALAASVPGPVFQQAVQCMISHDFPPRDVQCKVEFCPALRSMVGGRTLKQEIWDGIAALRLPGGGDGGGDKDAAAAAAPYARALAVLERFTDSPAAAALGVAPIFFAFDTVPKPGYPLSRLKVYYATRRTALADMLRIYTLDGLLGAPHGGEGDAEDIRRGVDALRRLWREVVAVPEGLGDDEDLPPNAHPCAAVIFNYEIWPGAEAPIPKIYIPAHHYGKGDLEIAEGMDRFFESEGLDERYKEEYTRCFVNSDGQVTAVHHDVSLSYKNGSPYITSYFKPQLHAKIE</sequence>